<keyword evidence="6 8" id="KW-0472">Membrane</keyword>
<evidence type="ECO:0000259" key="9">
    <source>
        <dbReference type="Pfam" id="PF03798"/>
    </source>
</evidence>
<dbReference type="InterPro" id="IPR036691">
    <property type="entry name" value="Endo/exonu/phosph_ase_sf"/>
</dbReference>
<gene>
    <name evidence="10" type="ORF">RIMI_LOCUS10777529</name>
</gene>
<dbReference type="InterPro" id="IPR006634">
    <property type="entry name" value="TLC-dom"/>
</dbReference>
<feature type="domain" description="TLC" evidence="9">
    <location>
        <begin position="56"/>
        <end position="162"/>
    </location>
</feature>
<comment type="catalytic activity">
    <reaction evidence="7">
        <text>sphinganine + octadecanoyl-CoA = N-(octadecanoyl)-sphinganine + CoA + H(+)</text>
        <dbReference type="Rhea" id="RHEA:36547"/>
        <dbReference type="ChEBI" id="CHEBI:15378"/>
        <dbReference type="ChEBI" id="CHEBI:57287"/>
        <dbReference type="ChEBI" id="CHEBI:57394"/>
        <dbReference type="ChEBI" id="CHEBI:57817"/>
        <dbReference type="ChEBI" id="CHEBI:67033"/>
    </reaction>
    <physiologicalReaction direction="left-to-right" evidence="7">
        <dbReference type="Rhea" id="RHEA:36548"/>
    </physiologicalReaction>
</comment>
<dbReference type="Pfam" id="PF03798">
    <property type="entry name" value="TRAM_LAG1_CLN8"/>
    <property type="match status" value="1"/>
</dbReference>
<evidence type="ECO:0000256" key="3">
    <source>
        <dbReference type="ARBA" id="ARBA00004991"/>
    </source>
</evidence>
<comment type="pathway">
    <text evidence="3">Sphingolipid metabolism.</text>
</comment>
<evidence type="ECO:0000256" key="2">
    <source>
        <dbReference type="ARBA" id="ARBA00004760"/>
    </source>
</evidence>
<feature type="transmembrane region" description="Helical" evidence="8">
    <location>
        <begin position="97"/>
        <end position="118"/>
    </location>
</feature>
<evidence type="ECO:0000256" key="4">
    <source>
        <dbReference type="ARBA" id="ARBA00022692"/>
    </source>
</evidence>
<dbReference type="InterPro" id="IPR016439">
    <property type="entry name" value="Lag1/Lac1-like"/>
</dbReference>
<dbReference type="Proteomes" id="UP001176940">
    <property type="component" value="Unassembled WGS sequence"/>
</dbReference>
<protein>
    <recommendedName>
        <fullName evidence="9">TLC domain-containing protein</fullName>
    </recommendedName>
</protein>
<evidence type="ECO:0000256" key="5">
    <source>
        <dbReference type="ARBA" id="ARBA00022989"/>
    </source>
</evidence>
<evidence type="ECO:0000256" key="7">
    <source>
        <dbReference type="ARBA" id="ARBA00049036"/>
    </source>
</evidence>
<evidence type="ECO:0000256" key="1">
    <source>
        <dbReference type="ARBA" id="ARBA00004141"/>
    </source>
</evidence>
<dbReference type="EMBL" id="CAUEEQ010023644">
    <property type="protein sequence ID" value="CAJ0945212.1"/>
    <property type="molecule type" value="Genomic_DNA"/>
</dbReference>
<evidence type="ECO:0000313" key="11">
    <source>
        <dbReference type="Proteomes" id="UP001176940"/>
    </source>
</evidence>
<feature type="transmembrane region" description="Helical" evidence="8">
    <location>
        <begin position="138"/>
        <end position="160"/>
    </location>
</feature>
<dbReference type="SUPFAM" id="SSF56219">
    <property type="entry name" value="DNase I-like"/>
    <property type="match status" value="1"/>
</dbReference>
<accession>A0ABN9LPV5</accession>
<comment type="pathway">
    <text evidence="2">Lipid metabolism; sphingolipid metabolism.</text>
</comment>
<proteinExistence type="predicted"/>
<organism evidence="10 11">
    <name type="scientific">Ranitomeya imitator</name>
    <name type="common">mimic poison frog</name>
    <dbReference type="NCBI Taxonomy" id="111125"/>
    <lineage>
        <taxon>Eukaryota</taxon>
        <taxon>Metazoa</taxon>
        <taxon>Chordata</taxon>
        <taxon>Craniata</taxon>
        <taxon>Vertebrata</taxon>
        <taxon>Euteleostomi</taxon>
        <taxon>Amphibia</taxon>
        <taxon>Batrachia</taxon>
        <taxon>Anura</taxon>
        <taxon>Neobatrachia</taxon>
        <taxon>Hyloidea</taxon>
        <taxon>Dendrobatidae</taxon>
        <taxon>Dendrobatinae</taxon>
        <taxon>Ranitomeya</taxon>
    </lineage>
</organism>
<keyword evidence="4 8" id="KW-0812">Transmembrane</keyword>
<reference evidence="10" key="1">
    <citation type="submission" date="2023-07" db="EMBL/GenBank/DDBJ databases">
        <authorList>
            <person name="Stuckert A."/>
        </authorList>
    </citation>
    <scope>NUCLEOTIDE SEQUENCE</scope>
</reference>
<dbReference type="Gene3D" id="3.60.10.10">
    <property type="entry name" value="Endonuclease/exonuclease/phosphatase"/>
    <property type="match status" value="1"/>
</dbReference>
<evidence type="ECO:0000256" key="6">
    <source>
        <dbReference type="ARBA" id="ARBA00023136"/>
    </source>
</evidence>
<comment type="caution">
    <text evidence="10">The sequence shown here is derived from an EMBL/GenBank/DDBJ whole genome shotgun (WGS) entry which is preliminary data.</text>
</comment>
<evidence type="ECO:0000313" key="10">
    <source>
        <dbReference type="EMBL" id="CAJ0945212.1"/>
    </source>
</evidence>
<keyword evidence="11" id="KW-1185">Reference proteome</keyword>
<dbReference type="PANTHER" id="PTHR12560:SF58">
    <property type="entry name" value="CERAMIDE SYNTHASE 1"/>
    <property type="match status" value="1"/>
</dbReference>
<comment type="subcellular location">
    <subcellularLocation>
        <location evidence="1">Membrane</location>
        <topology evidence="1">Multi-pass membrane protein</topology>
    </subcellularLocation>
</comment>
<dbReference type="PANTHER" id="PTHR12560">
    <property type="entry name" value="LONGEVITY ASSURANCE FACTOR 1 LAG1"/>
    <property type="match status" value="1"/>
</dbReference>
<evidence type="ECO:0000256" key="8">
    <source>
        <dbReference type="SAM" id="Phobius"/>
    </source>
</evidence>
<name>A0ABN9LPV5_9NEOB</name>
<keyword evidence="5 8" id="KW-1133">Transmembrane helix</keyword>
<sequence length="216" mass="25517">MYTNARSLANKIEKLELMLLKHNYDMVGISETWLDESHDWAVNLHGYSLFRNDRMDRYHNIGILVLFLHDFNDILLEFTKLNIYFKTRGGKYHKINAFITDIGSVLFSVSWFWFRLYWFPMKVLYVTCCSSLESNPNIPFYFFFNILLFLLTLMNIYWFLTIQSVPQNVNDRNSDVDKGIIGANHRSSHFETVQRVQSSFICAHSTRVICTTSVLH</sequence>